<dbReference type="EMBL" id="OC938269">
    <property type="protein sequence ID" value="CAD7661378.1"/>
    <property type="molecule type" value="Genomic_DNA"/>
</dbReference>
<sequence length="65" mass="7527">MNAYVNSIQHLFSGESVDNSYVLGKLYMFINVCENMDYSSAMDAVTYLDRYCQYNQVHGFPIEIN</sequence>
<dbReference type="EMBL" id="CAJPVJ010023444">
    <property type="protein sequence ID" value="CAG2178514.1"/>
    <property type="molecule type" value="Genomic_DNA"/>
</dbReference>
<keyword evidence="2" id="KW-1185">Reference proteome</keyword>
<evidence type="ECO:0000313" key="1">
    <source>
        <dbReference type="EMBL" id="CAD7661378.1"/>
    </source>
</evidence>
<dbReference type="Proteomes" id="UP000728032">
    <property type="component" value="Unassembled WGS sequence"/>
</dbReference>
<evidence type="ECO:0000313" key="2">
    <source>
        <dbReference type="Proteomes" id="UP000728032"/>
    </source>
</evidence>
<reference evidence="1" key="1">
    <citation type="submission" date="2020-11" db="EMBL/GenBank/DDBJ databases">
        <authorList>
            <person name="Tran Van P."/>
        </authorList>
    </citation>
    <scope>NUCLEOTIDE SEQUENCE</scope>
</reference>
<name>A0A7R9MJG0_9ACAR</name>
<accession>A0A7R9MJG0</accession>
<protein>
    <submittedName>
        <fullName evidence="1">Uncharacterized protein</fullName>
    </submittedName>
</protein>
<gene>
    <name evidence="1" type="ORF">ONB1V03_LOCUS17939</name>
</gene>
<dbReference type="AlphaFoldDB" id="A0A7R9MJG0"/>
<organism evidence="1">
    <name type="scientific">Oppiella nova</name>
    <dbReference type="NCBI Taxonomy" id="334625"/>
    <lineage>
        <taxon>Eukaryota</taxon>
        <taxon>Metazoa</taxon>
        <taxon>Ecdysozoa</taxon>
        <taxon>Arthropoda</taxon>
        <taxon>Chelicerata</taxon>
        <taxon>Arachnida</taxon>
        <taxon>Acari</taxon>
        <taxon>Acariformes</taxon>
        <taxon>Sarcoptiformes</taxon>
        <taxon>Oribatida</taxon>
        <taxon>Brachypylina</taxon>
        <taxon>Oppioidea</taxon>
        <taxon>Oppiidae</taxon>
        <taxon>Oppiella</taxon>
    </lineage>
</organism>
<proteinExistence type="predicted"/>